<dbReference type="EMBL" id="BAAARV010000024">
    <property type="protein sequence ID" value="GAA2344592.1"/>
    <property type="molecule type" value="Genomic_DNA"/>
</dbReference>
<gene>
    <name evidence="1" type="ORF">GCM10010170_030230</name>
</gene>
<reference evidence="1 2" key="1">
    <citation type="journal article" date="2019" name="Int. J. Syst. Evol. Microbiol.">
        <title>The Global Catalogue of Microorganisms (GCM) 10K type strain sequencing project: providing services to taxonomists for standard genome sequencing and annotation.</title>
        <authorList>
            <consortium name="The Broad Institute Genomics Platform"/>
            <consortium name="The Broad Institute Genome Sequencing Center for Infectious Disease"/>
            <person name="Wu L."/>
            <person name="Ma J."/>
        </authorList>
    </citation>
    <scope>NUCLEOTIDE SEQUENCE [LARGE SCALE GENOMIC DNA]</scope>
    <source>
        <strain evidence="1 2">JCM 3272</strain>
    </source>
</reference>
<organism evidence="1 2">
    <name type="scientific">Dactylosporangium salmoneum</name>
    <dbReference type="NCBI Taxonomy" id="53361"/>
    <lineage>
        <taxon>Bacteria</taxon>
        <taxon>Bacillati</taxon>
        <taxon>Actinomycetota</taxon>
        <taxon>Actinomycetes</taxon>
        <taxon>Micromonosporales</taxon>
        <taxon>Micromonosporaceae</taxon>
        <taxon>Dactylosporangium</taxon>
    </lineage>
</organism>
<name>A0ABN3G5H4_9ACTN</name>
<comment type="caution">
    <text evidence="1">The sequence shown here is derived from an EMBL/GenBank/DDBJ whole genome shotgun (WGS) entry which is preliminary data.</text>
</comment>
<evidence type="ECO:0000313" key="2">
    <source>
        <dbReference type="Proteomes" id="UP001501444"/>
    </source>
</evidence>
<keyword evidence="2" id="KW-1185">Reference proteome</keyword>
<evidence type="ECO:0000313" key="1">
    <source>
        <dbReference type="EMBL" id="GAA2344592.1"/>
    </source>
</evidence>
<sequence length="62" mass="6891">MEEPLWIGGRIARRIEHIVVPADGLTAAAVLVGALPETPTRVAARRGTASRVRRPYFRERRA</sequence>
<proteinExistence type="predicted"/>
<dbReference type="Proteomes" id="UP001501444">
    <property type="component" value="Unassembled WGS sequence"/>
</dbReference>
<accession>A0ABN3G5H4</accession>
<protein>
    <submittedName>
        <fullName evidence="1">Uncharacterized protein</fullName>
    </submittedName>
</protein>